<evidence type="ECO:0008006" key="6">
    <source>
        <dbReference type="Google" id="ProtNLM"/>
    </source>
</evidence>
<dbReference type="Proteomes" id="UP000193560">
    <property type="component" value="Unassembled WGS sequence"/>
</dbReference>
<dbReference type="InterPro" id="IPR013761">
    <property type="entry name" value="SAM/pointed_sf"/>
</dbReference>
<evidence type="ECO:0000313" key="5">
    <source>
        <dbReference type="Proteomes" id="UP000193560"/>
    </source>
</evidence>
<dbReference type="PANTHER" id="PTHR12573:SF4">
    <property type="entry name" value="AT09986P-RELATED"/>
    <property type="match status" value="1"/>
</dbReference>
<evidence type="ECO:0000259" key="2">
    <source>
        <dbReference type="PROSITE" id="PS50105"/>
    </source>
</evidence>
<dbReference type="PANTHER" id="PTHR12573">
    <property type="entry name" value="AT09986P-RELATED"/>
    <property type="match status" value="1"/>
</dbReference>
<proteinExistence type="predicted"/>
<dbReference type="InterPro" id="IPR001660">
    <property type="entry name" value="SAM"/>
</dbReference>
<feature type="compositionally biased region" description="Low complexity" evidence="1">
    <location>
        <begin position="451"/>
        <end position="462"/>
    </location>
</feature>
<feature type="region of interest" description="Disordered" evidence="1">
    <location>
        <begin position="324"/>
        <end position="390"/>
    </location>
</feature>
<feature type="domain" description="SAM" evidence="2">
    <location>
        <begin position="7"/>
        <end position="70"/>
    </location>
</feature>
<keyword evidence="5" id="KW-1185">Reference proteome</keyword>
<organism evidence="4 5">
    <name type="scientific">Absidia repens</name>
    <dbReference type="NCBI Taxonomy" id="90262"/>
    <lineage>
        <taxon>Eukaryota</taxon>
        <taxon>Fungi</taxon>
        <taxon>Fungi incertae sedis</taxon>
        <taxon>Mucoromycota</taxon>
        <taxon>Mucoromycotina</taxon>
        <taxon>Mucoromycetes</taxon>
        <taxon>Mucorales</taxon>
        <taxon>Cunninghamellaceae</taxon>
        <taxon>Absidia</taxon>
    </lineage>
</organism>
<comment type="caution">
    <text evidence="4">The sequence shown here is derived from an EMBL/GenBank/DDBJ whole genome shotgun (WGS) entry which is preliminary data.</text>
</comment>
<protein>
    <recommendedName>
        <fullName evidence="6">SAM domain-containing protein</fullName>
    </recommendedName>
</protein>
<evidence type="ECO:0000313" key="4">
    <source>
        <dbReference type="EMBL" id="ORZ25136.1"/>
    </source>
</evidence>
<dbReference type="OrthoDB" id="8883818at2759"/>
<feature type="compositionally biased region" description="Low complexity" evidence="1">
    <location>
        <begin position="405"/>
        <end position="417"/>
    </location>
</feature>
<evidence type="ECO:0000256" key="1">
    <source>
        <dbReference type="SAM" id="MobiDB-lite"/>
    </source>
</evidence>
<evidence type="ECO:0000259" key="3">
    <source>
        <dbReference type="PROSITE" id="PS50200"/>
    </source>
</evidence>
<dbReference type="EMBL" id="MCGE01000001">
    <property type="protein sequence ID" value="ORZ25136.1"/>
    <property type="molecule type" value="Genomic_DNA"/>
</dbReference>
<dbReference type="AlphaFoldDB" id="A0A1X2IZY2"/>
<dbReference type="Gene3D" id="1.10.150.50">
    <property type="entry name" value="Transcription Factor, Ets-1"/>
    <property type="match status" value="1"/>
</dbReference>
<dbReference type="SMART" id="SM00314">
    <property type="entry name" value="RA"/>
    <property type="match status" value="1"/>
</dbReference>
<dbReference type="PROSITE" id="PS50200">
    <property type="entry name" value="RA"/>
    <property type="match status" value="1"/>
</dbReference>
<feature type="domain" description="Ras-associating" evidence="3">
    <location>
        <begin position="222"/>
        <end position="321"/>
    </location>
</feature>
<feature type="compositionally biased region" description="Basic and acidic residues" evidence="1">
    <location>
        <begin position="377"/>
        <end position="386"/>
    </location>
</feature>
<sequence>MDSVLLWDEHKVNKWIASIGYSCFEAQFKEQGITGDVLVNLDHDTLKDLAVHSVGQRMDILRHIYHLKITQRVPVNEWDYIPPSVLYENDYIGPNGMADYRKIEAAFQERDIHLKKLTEDLVRISGDMNRMRDDMMQLWKYAKDKKPLPLFENDKSPPALKSHGTGLSSTLKPLHMLTPPTTSHASDYFYGAYQDNTKRHGGSEASTPMDDTKLVPNVTINDGGAIKVYGEKISNSSKVELEASKNVRLLLDDPCSKVITSALKKYNVMDDWRQYALWIQYGTHDNVQERLLGYDEKPLRISQKLKEAKLNPMYVLKHVKDNKPFIPDMQKQPESSNNNTNSGNNSPHSNYNNHRPVQKSTYDNSNNSNHTTYPWKHSAEKSDPHPKTAITSGRVGYEMIAPVMSSSVSSPTPSSFPQRGTNNSTNKNNDDQSKLSPTTKDKDDNDKTDRNNSNNNNNNNSTMNQKPPDQFLSDLGLESGVASAIYSIMMEQHQDSKPM</sequence>
<accession>A0A1X2IZY2</accession>
<dbReference type="Pfam" id="PF07647">
    <property type="entry name" value="SAM_2"/>
    <property type="match status" value="1"/>
</dbReference>
<dbReference type="Gene3D" id="3.10.20.90">
    <property type="entry name" value="Phosphatidylinositol 3-kinase Catalytic Subunit, Chain A, domain 1"/>
    <property type="match status" value="1"/>
</dbReference>
<feature type="compositionally biased region" description="Low complexity" evidence="1">
    <location>
        <begin position="335"/>
        <end position="350"/>
    </location>
</feature>
<dbReference type="SUPFAM" id="SSF47769">
    <property type="entry name" value="SAM/Pointed domain"/>
    <property type="match status" value="1"/>
</dbReference>
<dbReference type="PROSITE" id="PS50105">
    <property type="entry name" value="SAM_DOMAIN"/>
    <property type="match status" value="1"/>
</dbReference>
<name>A0A1X2IZY2_9FUNG</name>
<dbReference type="SMART" id="SM00454">
    <property type="entry name" value="SAM"/>
    <property type="match status" value="1"/>
</dbReference>
<reference evidence="4 5" key="1">
    <citation type="submission" date="2016-07" db="EMBL/GenBank/DDBJ databases">
        <title>Pervasive Adenine N6-methylation of Active Genes in Fungi.</title>
        <authorList>
            <consortium name="DOE Joint Genome Institute"/>
            <person name="Mondo S.J."/>
            <person name="Dannebaum R.O."/>
            <person name="Kuo R.C."/>
            <person name="Labutti K."/>
            <person name="Haridas S."/>
            <person name="Kuo A."/>
            <person name="Salamov A."/>
            <person name="Ahrendt S.R."/>
            <person name="Lipzen A."/>
            <person name="Sullivan W."/>
            <person name="Andreopoulos W.B."/>
            <person name="Clum A."/>
            <person name="Lindquist E."/>
            <person name="Daum C."/>
            <person name="Ramamoorthy G.K."/>
            <person name="Gryganskyi A."/>
            <person name="Culley D."/>
            <person name="Magnuson J.K."/>
            <person name="James T.Y."/>
            <person name="O'Malley M.A."/>
            <person name="Stajich J.E."/>
            <person name="Spatafora J.W."/>
            <person name="Visel A."/>
            <person name="Grigoriev I.V."/>
        </authorList>
    </citation>
    <scope>NUCLEOTIDE SEQUENCE [LARGE SCALE GENOMIC DNA]</scope>
    <source>
        <strain evidence="4 5">NRRL 1336</strain>
    </source>
</reference>
<feature type="region of interest" description="Disordered" evidence="1">
    <location>
        <begin position="405"/>
        <end position="474"/>
    </location>
</feature>
<dbReference type="STRING" id="90262.A0A1X2IZY2"/>
<dbReference type="SUPFAM" id="SSF54236">
    <property type="entry name" value="Ubiquitin-like"/>
    <property type="match status" value="1"/>
</dbReference>
<feature type="compositionally biased region" description="Basic and acidic residues" evidence="1">
    <location>
        <begin position="428"/>
        <end position="450"/>
    </location>
</feature>
<dbReference type="GO" id="GO:0007165">
    <property type="term" value="P:signal transduction"/>
    <property type="evidence" value="ECO:0007669"/>
    <property type="project" value="InterPro"/>
</dbReference>
<gene>
    <name evidence="4" type="ORF">BCR42DRAFT_399446</name>
</gene>
<dbReference type="CDD" id="cd01786">
    <property type="entry name" value="RA_STE50"/>
    <property type="match status" value="1"/>
</dbReference>
<dbReference type="InterPro" id="IPR000159">
    <property type="entry name" value="RA_dom"/>
</dbReference>
<feature type="compositionally biased region" description="Polar residues" evidence="1">
    <location>
        <begin position="351"/>
        <end position="372"/>
    </location>
</feature>
<dbReference type="Pfam" id="PF00788">
    <property type="entry name" value="RA"/>
    <property type="match status" value="1"/>
</dbReference>
<dbReference type="InterPro" id="IPR029071">
    <property type="entry name" value="Ubiquitin-like_domsf"/>
</dbReference>
<feature type="compositionally biased region" description="Polar residues" evidence="1">
    <location>
        <begin position="418"/>
        <end position="427"/>
    </location>
</feature>